<organism evidence="3">
    <name type="scientific">Nocardia globerula</name>
    <dbReference type="NCBI Taxonomy" id="1818"/>
    <lineage>
        <taxon>Bacteria</taxon>
        <taxon>Bacillati</taxon>
        <taxon>Actinomycetota</taxon>
        <taxon>Actinomycetes</taxon>
        <taxon>Mycobacteriales</taxon>
        <taxon>Nocardiaceae</taxon>
        <taxon>Nocardia</taxon>
    </lineage>
</organism>
<keyword evidence="1 2" id="KW-0521">NADP</keyword>
<name>A0A652YLU2_NOCGL</name>
<dbReference type="GO" id="GO:0003995">
    <property type="term" value="F:acyl-CoA dehydrogenase activity"/>
    <property type="evidence" value="ECO:0007669"/>
    <property type="project" value="InterPro"/>
</dbReference>
<comment type="caution">
    <text evidence="3">The sequence shown here is derived from an EMBL/GenBank/DDBJ whole genome shotgun (WGS) entry which is preliminary data.</text>
</comment>
<dbReference type="CDD" id="cd07080">
    <property type="entry name" value="ALDH_Acyl-CoA-Red_LuxC"/>
    <property type="match status" value="1"/>
</dbReference>
<dbReference type="Pfam" id="PF05893">
    <property type="entry name" value="LuxC"/>
    <property type="match status" value="1"/>
</dbReference>
<sequence>MTTSSTLAPSKSKIRVPHFIRGKLVWGEDTEYLSRDFGVPFVTPALELNRLFVPRTEPGPAFDVPVTDIIDFLVETAKHLTLETNEYLQESLEMTLQVSALPRRIIENTFARPGQFLTREALEYRLDRTFGDRNLLDGWVERTDPNGRVSRVRAFPPRLVHMLAGNSPSAAMTSIADAALVKAVNVFKMPSADPFTTVAVLRTMSDIEPDHPILRSMSAVYWRGGDEKVESVLYRSQYFDKLVAWGGGPAIENAAKYAGPGFQLISFDPKVSMSVIGREAFESEETLREVAELAASDATIFNQDACLAARHIAVEGDIEQVDRFCALLCERLGVDRDFAEAVGPKTPRDIREEVEGMRFLEPDYRIWGSYDGSGLVVRSPEPVDFHPTNKTVNVVPIASMADAAHFATVATQTVGVYPTHRKAEVRDRLATAGVQRVVKLGSALTGSMGSPHDGMYPLHRFVNWVVDDDA</sequence>
<reference evidence="3" key="1">
    <citation type="submission" date="2019-07" db="EMBL/GenBank/DDBJ databases">
        <title>Genomic Encyclopedia of Type Strains, Phase IV (KMG-IV): sequencing the most valuable type-strain genomes for metagenomic binning, comparative biology and taxonomic classification.</title>
        <authorList>
            <person name="Goeker M."/>
        </authorList>
    </citation>
    <scope>NUCLEOTIDE SEQUENCE</scope>
    <source>
        <strain evidence="3">DSM 44596</strain>
    </source>
</reference>
<dbReference type="AlphaFoldDB" id="A0A652YLU2"/>
<dbReference type="SUPFAM" id="SSF53720">
    <property type="entry name" value="ALDH-like"/>
    <property type="match status" value="1"/>
</dbReference>
<dbReference type="InterPro" id="IPR016161">
    <property type="entry name" value="Ald_DH/histidinol_DH"/>
</dbReference>
<dbReference type="GO" id="GO:0050062">
    <property type="term" value="F:long-chain-fatty-acyl-CoA reductase activity"/>
    <property type="evidence" value="ECO:0007669"/>
    <property type="project" value="UniProtKB-EC"/>
</dbReference>
<proteinExistence type="inferred from homology"/>
<comment type="catalytic activity">
    <reaction evidence="2">
        <text>a long-chain fatty aldehyde + NADP(+) + CoA = a long-chain fatty acyl-CoA + NADPH + H(+)</text>
        <dbReference type="Rhea" id="RHEA:15437"/>
        <dbReference type="ChEBI" id="CHEBI:15378"/>
        <dbReference type="ChEBI" id="CHEBI:17176"/>
        <dbReference type="ChEBI" id="CHEBI:57287"/>
        <dbReference type="ChEBI" id="CHEBI:57783"/>
        <dbReference type="ChEBI" id="CHEBI:58349"/>
        <dbReference type="ChEBI" id="CHEBI:83139"/>
        <dbReference type="EC" id="1.2.1.50"/>
    </reaction>
</comment>
<dbReference type="EC" id="1.2.1.50" evidence="2"/>
<evidence type="ECO:0000256" key="1">
    <source>
        <dbReference type="ARBA" id="ARBA00022857"/>
    </source>
</evidence>
<evidence type="ECO:0000256" key="2">
    <source>
        <dbReference type="PIRNR" id="PIRNR009414"/>
    </source>
</evidence>
<accession>A0A652YLU2</accession>
<protein>
    <recommendedName>
        <fullName evidence="2">Acyl-CoA reductase</fullName>
        <ecNumber evidence="2">1.2.1.50</ecNumber>
    </recommendedName>
</protein>
<gene>
    <name evidence="3" type="ORF">FNL38_10690</name>
</gene>
<dbReference type="GO" id="GO:0008218">
    <property type="term" value="P:bioluminescence"/>
    <property type="evidence" value="ECO:0007669"/>
    <property type="project" value="InterPro"/>
</dbReference>
<comment type="similarity">
    <text evidence="2">Belongs to the LuxC family.</text>
</comment>
<dbReference type="InterPro" id="IPR008670">
    <property type="entry name" value="CoA_reduct_LuxC"/>
</dbReference>
<dbReference type="EMBL" id="VNIQ01000006">
    <property type="protein sequence ID" value="TYQ02271.1"/>
    <property type="molecule type" value="Genomic_DNA"/>
</dbReference>
<keyword evidence="2" id="KW-0560">Oxidoreductase</keyword>
<dbReference type="PIRSF" id="PIRSF009414">
    <property type="entry name" value="LuxC"/>
    <property type="match status" value="1"/>
</dbReference>
<evidence type="ECO:0000313" key="3">
    <source>
        <dbReference type="EMBL" id="TYQ02271.1"/>
    </source>
</evidence>